<sequence length="294" mass="33470">TYHDYQWYGTSYNEYGAELTWQVNDVHQIKTGFDNKKHKIANFSGGAIGGGPFGNTSDASWIMYEFEPEESSFYIQDKMEYKEFIINVGVRYDALDPNSRYPDPSRKLLYEYDGQAYEPTDLNQLNEQQMQQADWGYAALDDEGIPATDSDGNYIFEPAKWASYKKKWSPRIGFGYPITDNIAFHASYGQFFDYPNLSSAYAYTNSNGASGLAPGLTGINVDNFNFGNSYSPFPVNTADFYIPAIGSPNVRPERTVQYEFGFRSFIAETYLMSMTVYYKDIYDLISATIYDADP</sequence>
<dbReference type="GO" id="GO:0044718">
    <property type="term" value="P:siderophore transmembrane transport"/>
    <property type="evidence" value="ECO:0007669"/>
    <property type="project" value="TreeGrafter"/>
</dbReference>
<dbReference type="Pfam" id="PF00593">
    <property type="entry name" value="TonB_dep_Rec_b-barrel"/>
    <property type="match status" value="1"/>
</dbReference>
<keyword evidence="6" id="KW-0472">Membrane</keyword>
<evidence type="ECO:0000256" key="5">
    <source>
        <dbReference type="ARBA" id="ARBA00023077"/>
    </source>
</evidence>
<evidence type="ECO:0000256" key="4">
    <source>
        <dbReference type="ARBA" id="ARBA00022729"/>
    </source>
</evidence>
<dbReference type="InterPro" id="IPR036942">
    <property type="entry name" value="Beta-barrel_TonB_sf"/>
</dbReference>
<dbReference type="InterPro" id="IPR039426">
    <property type="entry name" value="TonB-dep_rcpt-like"/>
</dbReference>
<keyword evidence="3" id="KW-0812">Transmembrane</keyword>
<proteinExistence type="predicted"/>
<gene>
    <name evidence="10" type="ORF">METZ01_LOCUS385335</name>
</gene>
<evidence type="ECO:0000256" key="6">
    <source>
        <dbReference type="ARBA" id="ARBA00023136"/>
    </source>
</evidence>
<evidence type="ECO:0000256" key="1">
    <source>
        <dbReference type="ARBA" id="ARBA00004571"/>
    </source>
</evidence>
<dbReference type="AlphaFoldDB" id="A0A382UFI8"/>
<evidence type="ECO:0000256" key="3">
    <source>
        <dbReference type="ARBA" id="ARBA00022692"/>
    </source>
</evidence>
<dbReference type="SUPFAM" id="SSF56935">
    <property type="entry name" value="Porins"/>
    <property type="match status" value="1"/>
</dbReference>
<comment type="subcellular location">
    <subcellularLocation>
        <location evidence="1">Cell outer membrane</location>
        <topology evidence="1">Multi-pass membrane protein</topology>
    </subcellularLocation>
</comment>
<keyword evidence="4" id="KW-0732">Signal</keyword>
<feature type="non-terminal residue" evidence="10">
    <location>
        <position position="294"/>
    </location>
</feature>
<keyword evidence="2" id="KW-0813">Transport</keyword>
<evidence type="ECO:0000259" key="9">
    <source>
        <dbReference type="Pfam" id="PF00593"/>
    </source>
</evidence>
<feature type="non-terminal residue" evidence="10">
    <location>
        <position position="1"/>
    </location>
</feature>
<dbReference type="GO" id="GO:0015344">
    <property type="term" value="F:siderophore uptake transmembrane transporter activity"/>
    <property type="evidence" value="ECO:0007669"/>
    <property type="project" value="TreeGrafter"/>
</dbReference>
<keyword evidence="5" id="KW-0798">TonB box</keyword>
<feature type="domain" description="TonB-dependent receptor-like beta-barrel" evidence="9">
    <location>
        <begin position="4"/>
        <end position="288"/>
    </location>
</feature>
<protein>
    <recommendedName>
        <fullName evidence="9">TonB-dependent receptor-like beta-barrel domain-containing protein</fullName>
    </recommendedName>
</protein>
<organism evidence="10">
    <name type="scientific">marine metagenome</name>
    <dbReference type="NCBI Taxonomy" id="408172"/>
    <lineage>
        <taxon>unclassified sequences</taxon>
        <taxon>metagenomes</taxon>
        <taxon>ecological metagenomes</taxon>
    </lineage>
</organism>
<keyword evidence="8" id="KW-0998">Cell outer membrane</keyword>
<dbReference type="InterPro" id="IPR000531">
    <property type="entry name" value="Beta-barrel_TonB"/>
</dbReference>
<reference evidence="10" key="1">
    <citation type="submission" date="2018-05" db="EMBL/GenBank/DDBJ databases">
        <authorList>
            <person name="Lanie J.A."/>
            <person name="Ng W.-L."/>
            <person name="Kazmierczak K.M."/>
            <person name="Andrzejewski T.M."/>
            <person name="Davidsen T.M."/>
            <person name="Wayne K.J."/>
            <person name="Tettelin H."/>
            <person name="Glass J.I."/>
            <person name="Rusch D."/>
            <person name="Podicherti R."/>
            <person name="Tsui H.-C.T."/>
            <person name="Winkler M.E."/>
        </authorList>
    </citation>
    <scope>NUCLEOTIDE SEQUENCE</scope>
</reference>
<dbReference type="EMBL" id="UINC01143514">
    <property type="protein sequence ID" value="SVD32481.1"/>
    <property type="molecule type" value="Genomic_DNA"/>
</dbReference>
<dbReference type="GO" id="GO:0009279">
    <property type="term" value="C:cell outer membrane"/>
    <property type="evidence" value="ECO:0007669"/>
    <property type="project" value="UniProtKB-SubCell"/>
</dbReference>
<evidence type="ECO:0000313" key="10">
    <source>
        <dbReference type="EMBL" id="SVD32481.1"/>
    </source>
</evidence>
<dbReference type="PANTHER" id="PTHR30069">
    <property type="entry name" value="TONB-DEPENDENT OUTER MEMBRANE RECEPTOR"/>
    <property type="match status" value="1"/>
</dbReference>
<evidence type="ECO:0000256" key="2">
    <source>
        <dbReference type="ARBA" id="ARBA00022448"/>
    </source>
</evidence>
<dbReference type="PANTHER" id="PTHR30069:SF29">
    <property type="entry name" value="HEMOGLOBIN AND HEMOGLOBIN-HAPTOGLOBIN-BINDING PROTEIN 1-RELATED"/>
    <property type="match status" value="1"/>
</dbReference>
<name>A0A382UFI8_9ZZZZ</name>
<keyword evidence="7" id="KW-0675">Receptor</keyword>
<evidence type="ECO:0000256" key="8">
    <source>
        <dbReference type="ARBA" id="ARBA00023237"/>
    </source>
</evidence>
<accession>A0A382UFI8</accession>
<evidence type="ECO:0000256" key="7">
    <source>
        <dbReference type="ARBA" id="ARBA00023170"/>
    </source>
</evidence>
<dbReference type="Gene3D" id="2.40.170.20">
    <property type="entry name" value="TonB-dependent receptor, beta-barrel domain"/>
    <property type="match status" value="1"/>
</dbReference>